<protein>
    <submittedName>
        <fullName evidence="1">Uncharacterized protein</fullName>
    </submittedName>
</protein>
<evidence type="ECO:0000313" key="2">
    <source>
        <dbReference type="Proteomes" id="UP000322631"/>
    </source>
</evidence>
<dbReference type="KEGG" id="them:FPV09_10550"/>
<accession>A0A5C0SM18</accession>
<sequence>MTQWQVNPRILATPKVNKVVRYLTVLEDAEEWKQRLAENGGACSRCSRPCQRDELCIKALSEIFKIHPGMASRELRQVAEYLNDEISDFFFNDEEENKAIIIRRSRTEDPGIPRVFARSAFGIDEIALILASVEEKRLLKKHRVATRG</sequence>
<proteinExistence type="predicted"/>
<dbReference type="EMBL" id="CP041932">
    <property type="protein sequence ID" value="QEK15453.1"/>
    <property type="molecule type" value="Genomic_DNA"/>
</dbReference>
<organism evidence="1 2">
    <name type="scientific">Thermococcus aciditolerans</name>
    <dbReference type="NCBI Taxonomy" id="2598455"/>
    <lineage>
        <taxon>Archaea</taxon>
        <taxon>Methanobacteriati</taxon>
        <taxon>Methanobacteriota</taxon>
        <taxon>Thermococci</taxon>
        <taxon>Thermococcales</taxon>
        <taxon>Thermococcaceae</taxon>
        <taxon>Thermococcus</taxon>
    </lineage>
</organism>
<dbReference type="GeneID" id="41610299"/>
<dbReference type="AlphaFoldDB" id="A0A5C0SM18"/>
<name>A0A5C0SM18_9EURY</name>
<dbReference type="RefSeq" id="WP_148883373.1">
    <property type="nucleotide sequence ID" value="NZ_CP041932.1"/>
</dbReference>
<gene>
    <name evidence="1" type="ORF">FPV09_10550</name>
</gene>
<keyword evidence="2" id="KW-1185">Reference proteome</keyword>
<dbReference type="Proteomes" id="UP000322631">
    <property type="component" value="Chromosome"/>
</dbReference>
<reference evidence="1 2" key="1">
    <citation type="submission" date="2019-07" db="EMBL/GenBank/DDBJ databases">
        <title>Complete genome of Thermococcus acidophilus.</title>
        <authorList>
            <person name="Li X."/>
        </authorList>
    </citation>
    <scope>NUCLEOTIDE SEQUENCE [LARGE SCALE GENOMIC DNA]</scope>
    <source>
        <strain evidence="1 2">SY113</strain>
    </source>
</reference>
<evidence type="ECO:0000313" key="1">
    <source>
        <dbReference type="EMBL" id="QEK15453.1"/>
    </source>
</evidence>